<keyword evidence="2" id="KW-0812">Transmembrane</keyword>
<comment type="caution">
    <text evidence="4">The sequence shown here is derived from an EMBL/GenBank/DDBJ whole genome shotgun (WGS) entry which is preliminary data.</text>
</comment>
<organism evidence="4 5">
    <name type="scientific">Longimonas halophila</name>
    <dbReference type="NCBI Taxonomy" id="1469170"/>
    <lineage>
        <taxon>Bacteria</taxon>
        <taxon>Pseudomonadati</taxon>
        <taxon>Rhodothermota</taxon>
        <taxon>Rhodothermia</taxon>
        <taxon>Rhodothermales</taxon>
        <taxon>Salisaetaceae</taxon>
        <taxon>Longimonas</taxon>
    </lineage>
</organism>
<evidence type="ECO:0000313" key="5">
    <source>
        <dbReference type="Proteomes" id="UP000221024"/>
    </source>
</evidence>
<feature type="domain" description="Outer membrane protein beta-barrel" evidence="3">
    <location>
        <begin position="80"/>
        <end position="238"/>
    </location>
</feature>
<keyword evidence="5" id="KW-1185">Reference proteome</keyword>
<reference evidence="4 5" key="1">
    <citation type="submission" date="2017-10" db="EMBL/GenBank/DDBJ databases">
        <title>Draft genome of Longimonas halophila.</title>
        <authorList>
            <person name="Goh K.M."/>
            <person name="Shamsir M.S."/>
            <person name="Lim S.W."/>
        </authorList>
    </citation>
    <scope>NUCLEOTIDE SEQUENCE [LARGE SCALE GENOMIC DNA]</scope>
    <source>
        <strain evidence="4 5">KCTC 42399</strain>
    </source>
</reference>
<feature type="compositionally biased region" description="Basic and acidic residues" evidence="1">
    <location>
        <begin position="12"/>
        <end position="23"/>
    </location>
</feature>
<feature type="transmembrane region" description="Helical" evidence="2">
    <location>
        <begin position="30"/>
        <end position="49"/>
    </location>
</feature>
<accession>A0A2H3NIF5</accession>
<keyword evidence="2" id="KW-0472">Membrane</keyword>
<gene>
    <name evidence="4" type="ORF">CRI93_13455</name>
</gene>
<sequence length="276" mass="29400">MHRLARLPMGSGRHEGPAHSQRQRDHYARISRVIAAFVLILPTPCPVVVRLLPALLRTLCAAGCLALVVLFPGALPSTGQSVSFGVVAGANIATVSPEPDLSTGFRTTVAAGGGMLVDLPGPVDLQQEVLFSQKGTAVTETFGQVNYTASYIEFPLQLRVALPSVWRLDLFATGGGSFGLKAFENQSSGSTLELQLPDEGSFFERTDASAVVGFGATFDEGPSPLSVFVRYMHGLREVSQGRTDVGPDIEENPFRDNPFPESAKTRTVTLGLMIGL</sequence>
<protein>
    <recommendedName>
        <fullName evidence="3">Outer membrane protein beta-barrel domain-containing protein</fullName>
    </recommendedName>
</protein>
<proteinExistence type="predicted"/>
<name>A0A2H3NIF5_9BACT</name>
<dbReference type="Proteomes" id="UP000221024">
    <property type="component" value="Unassembled WGS sequence"/>
</dbReference>
<dbReference type="OrthoDB" id="838174at2"/>
<dbReference type="EMBL" id="PDEP01000015">
    <property type="protein sequence ID" value="PEN05214.1"/>
    <property type="molecule type" value="Genomic_DNA"/>
</dbReference>
<dbReference type="AlphaFoldDB" id="A0A2H3NIF5"/>
<feature type="region of interest" description="Disordered" evidence="1">
    <location>
        <begin position="1"/>
        <end position="23"/>
    </location>
</feature>
<evidence type="ECO:0000259" key="3">
    <source>
        <dbReference type="Pfam" id="PF13568"/>
    </source>
</evidence>
<evidence type="ECO:0000313" key="4">
    <source>
        <dbReference type="EMBL" id="PEN05214.1"/>
    </source>
</evidence>
<dbReference type="InterPro" id="IPR025665">
    <property type="entry name" value="Beta-barrel_OMP_2"/>
</dbReference>
<dbReference type="Pfam" id="PF13568">
    <property type="entry name" value="OMP_b-brl_2"/>
    <property type="match status" value="1"/>
</dbReference>
<evidence type="ECO:0000256" key="2">
    <source>
        <dbReference type="SAM" id="Phobius"/>
    </source>
</evidence>
<evidence type="ECO:0000256" key="1">
    <source>
        <dbReference type="SAM" id="MobiDB-lite"/>
    </source>
</evidence>
<keyword evidence="2" id="KW-1133">Transmembrane helix</keyword>